<dbReference type="GO" id="GO:0006935">
    <property type="term" value="P:chemotaxis"/>
    <property type="evidence" value="ECO:0007669"/>
    <property type="project" value="UniProtKB-KW"/>
</dbReference>
<evidence type="ECO:0000256" key="2">
    <source>
        <dbReference type="ARBA" id="ARBA00029447"/>
    </source>
</evidence>
<comment type="similarity">
    <text evidence="2">Belongs to the methyl-accepting chemotaxis (MCP) protein family.</text>
</comment>
<dbReference type="GO" id="GO:0016020">
    <property type="term" value="C:membrane"/>
    <property type="evidence" value="ECO:0007669"/>
    <property type="project" value="InterPro"/>
</dbReference>
<evidence type="ECO:0000256" key="3">
    <source>
        <dbReference type="PROSITE-ProRule" id="PRU00284"/>
    </source>
</evidence>
<dbReference type="Proteomes" id="UP000237718">
    <property type="component" value="Unassembled WGS sequence"/>
</dbReference>
<evidence type="ECO:0000259" key="7">
    <source>
        <dbReference type="PROSITE" id="PS50885"/>
    </source>
</evidence>
<dbReference type="PROSITE" id="PS50885">
    <property type="entry name" value="HAMP"/>
    <property type="match status" value="1"/>
</dbReference>
<name>A0A2T1ALN8_TRISK</name>
<feature type="transmembrane region" description="Helical" evidence="5">
    <location>
        <begin position="12"/>
        <end position="31"/>
    </location>
</feature>
<evidence type="ECO:0000313" key="9">
    <source>
        <dbReference type="Proteomes" id="UP000237718"/>
    </source>
</evidence>
<dbReference type="InterPro" id="IPR032255">
    <property type="entry name" value="HBM"/>
</dbReference>
<dbReference type="InterPro" id="IPR004089">
    <property type="entry name" value="MCPsignal_dom"/>
</dbReference>
<dbReference type="PANTHER" id="PTHR43531:SF11">
    <property type="entry name" value="METHYL-ACCEPTING CHEMOTAXIS PROTEIN 3"/>
    <property type="match status" value="1"/>
</dbReference>
<keyword evidence="3" id="KW-0807">Transducer</keyword>
<accession>A0A2T1ALN8</accession>
<dbReference type="EMBL" id="PVUF01000002">
    <property type="protein sequence ID" value="PRZ49447.1"/>
    <property type="molecule type" value="Genomic_DNA"/>
</dbReference>
<feature type="domain" description="HAMP" evidence="7">
    <location>
        <begin position="412"/>
        <end position="452"/>
    </location>
</feature>
<feature type="domain" description="Methyl-accepting transducer" evidence="6">
    <location>
        <begin position="457"/>
        <end position="686"/>
    </location>
</feature>
<dbReference type="SMART" id="SM00283">
    <property type="entry name" value="MA"/>
    <property type="match status" value="1"/>
</dbReference>
<evidence type="ECO:0000256" key="5">
    <source>
        <dbReference type="SAM" id="Phobius"/>
    </source>
</evidence>
<evidence type="ECO:0000256" key="4">
    <source>
        <dbReference type="SAM" id="MobiDB-lite"/>
    </source>
</evidence>
<evidence type="ECO:0000256" key="1">
    <source>
        <dbReference type="ARBA" id="ARBA00022500"/>
    </source>
</evidence>
<dbReference type="InterPro" id="IPR051310">
    <property type="entry name" value="MCP_chemotaxis"/>
</dbReference>
<keyword evidence="5" id="KW-1133">Transmembrane helix</keyword>
<dbReference type="SMART" id="SM01358">
    <property type="entry name" value="HBM"/>
    <property type="match status" value="1"/>
</dbReference>
<sequence length="725" mass="78770">MPMSISIRTAILSIVGLAALIMFSLIGLSFYTHDARDGHQTEIEKIQELDATIVQLELAFLQARRAEKDFLLRLGDADVARHADVIAHLNETLLSAQTQLGELNGLDQSAADLTALQTAVTAYATSFADVVESNRALGFDETTGLQGQLRKAVHEVEESLKNTSYPEMQVKMLMMRRHEKDFIMRQNTKYLDRLNARVDEFRNFPISYYDSADQQAEIEQLLTHYQDSFSAYVTETLSAKQLTETLSDRYAAAEPILAGILQNIHQRREEVVITSKAAQQVLVQRAAVAGLIGLAIFVTLAFTLAQKIAKPLLRVQTVLEKMLAGQFDEETPRSAIREVKAVCNAIENFRKGQQEKDRLSTEISKVISACAEGDFSLRIPIEDDSGDFAVLGHGVNAIGDVVERGLGDVRFTINALSQGDLTERMPDNHKGVFSEISSAVDELSQTLTEVIKQLAESSVTLNHTANEIASASLDASKRGEDSAASLEETSGAMQVLSDAVKGTASNSKQAHAFVQDAQNRVNSTLVVAEETTASINRIREASEAISKITDMIEGVSFQTNLLALNAGVEAARAGEAGAGFAVVASEVRALAQRSADATEEINQLIRHSSNEVTQGVELVSRTGIELNAIKETVTNMVTMVDQIAAATVDQSSSLTEVNSAVTQLDQSSQQNAAMLEETAASAQLLRNEAAKLVASVKRFKIEQDTPRSAGADQGWDEMHRSDKVA</sequence>
<dbReference type="Gene3D" id="1.10.287.950">
    <property type="entry name" value="Methyl-accepting chemotaxis protein"/>
    <property type="match status" value="1"/>
</dbReference>
<dbReference type="SUPFAM" id="SSF58104">
    <property type="entry name" value="Methyl-accepting chemotaxis protein (MCP) signaling domain"/>
    <property type="match status" value="1"/>
</dbReference>
<dbReference type="RefSeq" id="WP_243394934.1">
    <property type="nucleotide sequence ID" value="NZ_JBLWXK010000003.1"/>
</dbReference>
<dbReference type="PANTHER" id="PTHR43531">
    <property type="entry name" value="PROTEIN ICFG"/>
    <property type="match status" value="1"/>
</dbReference>
<dbReference type="Gene3D" id="6.10.340.10">
    <property type="match status" value="1"/>
</dbReference>
<dbReference type="AlphaFoldDB" id="A0A2T1ALN8"/>
<reference evidence="8 9" key="1">
    <citation type="submission" date="2018-03" db="EMBL/GenBank/DDBJ databases">
        <title>Genomic Encyclopedia of Archaeal and Bacterial Type Strains, Phase II (KMG-II): from individual species to whole genera.</title>
        <authorList>
            <person name="Goeker M."/>
        </authorList>
    </citation>
    <scope>NUCLEOTIDE SEQUENCE [LARGE SCALE GENOMIC DNA]</scope>
    <source>
        <strain evidence="8 9">DSM 25328</strain>
    </source>
</reference>
<dbReference type="GO" id="GO:0007165">
    <property type="term" value="P:signal transduction"/>
    <property type="evidence" value="ECO:0007669"/>
    <property type="project" value="UniProtKB-KW"/>
</dbReference>
<feature type="compositionally biased region" description="Basic and acidic residues" evidence="4">
    <location>
        <begin position="716"/>
        <end position="725"/>
    </location>
</feature>
<comment type="caution">
    <text evidence="8">The sequence shown here is derived from an EMBL/GenBank/DDBJ whole genome shotgun (WGS) entry which is preliminary data.</text>
</comment>
<keyword evidence="5" id="KW-0812">Transmembrane</keyword>
<organism evidence="8 9">
    <name type="scientific">Tritonibacter scottomollicae</name>
    <name type="common">Epibacterium scottomollicae</name>
    <dbReference type="NCBI Taxonomy" id="483013"/>
    <lineage>
        <taxon>Bacteria</taxon>
        <taxon>Pseudomonadati</taxon>
        <taxon>Pseudomonadota</taxon>
        <taxon>Alphaproteobacteria</taxon>
        <taxon>Rhodobacterales</taxon>
        <taxon>Paracoccaceae</taxon>
        <taxon>Tritonibacter</taxon>
    </lineage>
</organism>
<proteinExistence type="inferred from homology"/>
<evidence type="ECO:0000313" key="8">
    <source>
        <dbReference type="EMBL" id="PRZ49447.1"/>
    </source>
</evidence>
<dbReference type="Pfam" id="PF18947">
    <property type="entry name" value="HAMP_2"/>
    <property type="match status" value="1"/>
</dbReference>
<keyword evidence="5" id="KW-0472">Membrane</keyword>
<protein>
    <submittedName>
        <fullName evidence="8">Methyl-accepting chemotaxis protein</fullName>
    </submittedName>
</protein>
<keyword evidence="1" id="KW-0145">Chemotaxis</keyword>
<evidence type="ECO:0000259" key="6">
    <source>
        <dbReference type="PROSITE" id="PS50111"/>
    </source>
</evidence>
<feature type="region of interest" description="Disordered" evidence="4">
    <location>
        <begin position="703"/>
        <end position="725"/>
    </location>
</feature>
<dbReference type="InterPro" id="IPR003660">
    <property type="entry name" value="HAMP_dom"/>
</dbReference>
<gene>
    <name evidence="8" type="ORF">CLV89_102191</name>
</gene>
<dbReference type="Pfam" id="PF00015">
    <property type="entry name" value="MCPsignal"/>
    <property type="match status" value="1"/>
</dbReference>
<feature type="transmembrane region" description="Helical" evidence="5">
    <location>
        <begin position="286"/>
        <end position="305"/>
    </location>
</feature>
<dbReference type="PROSITE" id="PS50111">
    <property type="entry name" value="CHEMOTAXIS_TRANSDUC_2"/>
    <property type="match status" value="1"/>
</dbReference>